<dbReference type="STRING" id="1798704.A3J93_01605"/>
<dbReference type="SMART" id="SM00388">
    <property type="entry name" value="HisKA"/>
    <property type="match status" value="1"/>
</dbReference>
<proteinExistence type="predicted"/>
<dbReference type="InterPro" id="IPR036890">
    <property type="entry name" value="HATPase_C_sf"/>
</dbReference>
<dbReference type="EMBL" id="MFQZ01000001">
    <property type="protein sequence ID" value="OGH88767.1"/>
    <property type="molecule type" value="Genomic_DNA"/>
</dbReference>
<keyword evidence="4" id="KW-0808">Transferase</keyword>
<name>A0A1F6NXW1_9BACT</name>
<dbReference type="Gene3D" id="3.30.565.10">
    <property type="entry name" value="Histidine kinase-like ATPase, C-terminal domain"/>
    <property type="match status" value="1"/>
</dbReference>
<evidence type="ECO:0000256" key="4">
    <source>
        <dbReference type="ARBA" id="ARBA00022679"/>
    </source>
</evidence>
<dbReference type="Gene3D" id="3.30.450.40">
    <property type="match status" value="1"/>
</dbReference>
<dbReference type="Pfam" id="PF00512">
    <property type="entry name" value="HisKA"/>
    <property type="match status" value="1"/>
</dbReference>
<dbReference type="InterPro" id="IPR005467">
    <property type="entry name" value="His_kinase_dom"/>
</dbReference>
<keyword evidence="6" id="KW-0902">Two-component regulatory system</keyword>
<dbReference type="GO" id="GO:0000155">
    <property type="term" value="F:phosphorelay sensor kinase activity"/>
    <property type="evidence" value="ECO:0007669"/>
    <property type="project" value="InterPro"/>
</dbReference>
<dbReference type="CDD" id="cd00082">
    <property type="entry name" value="HisKA"/>
    <property type="match status" value="1"/>
</dbReference>
<dbReference type="EC" id="2.7.13.3" evidence="2"/>
<dbReference type="Gene3D" id="1.10.287.130">
    <property type="match status" value="1"/>
</dbReference>
<dbReference type="AlphaFoldDB" id="A0A1F6NXW1"/>
<comment type="catalytic activity">
    <reaction evidence="1">
        <text>ATP + protein L-histidine = ADP + protein N-phospho-L-histidine.</text>
        <dbReference type="EC" id="2.7.13.3"/>
    </reaction>
</comment>
<dbReference type="SUPFAM" id="SSF47384">
    <property type="entry name" value="Homodimeric domain of signal transducing histidine kinase"/>
    <property type="match status" value="1"/>
</dbReference>
<evidence type="ECO:0000259" key="8">
    <source>
        <dbReference type="PROSITE" id="PS50109"/>
    </source>
</evidence>
<feature type="coiled-coil region" evidence="7">
    <location>
        <begin position="217"/>
        <end position="244"/>
    </location>
</feature>
<feature type="domain" description="Histidine kinase" evidence="8">
    <location>
        <begin position="244"/>
        <end position="464"/>
    </location>
</feature>
<dbReference type="SUPFAM" id="SSF55874">
    <property type="entry name" value="ATPase domain of HSP90 chaperone/DNA topoisomerase II/histidine kinase"/>
    <property type="match status" value="1"/>
</dbReference>
<evidence type="ECO:0000256" key="2">
    <source>
        <dbReference type="ARBA" id="ARBA00012438"/>
    </source>
</evidence>
<dbReference type="PROSITE" id="PS50109">
    <property type="entry name" value="HIS_KIN"/>
    <property type="match status" value="1"/>
</dbReference>
<sequence length="465" mass="51969">MFEGFFKNTKTQSAPVNGVLLDSEQLKHANEALYKQGAELAARNKTLSLLDRLYTIATHGDEVEKTAQQLAREIVGTFEAAYIAIVFYDEVEIKNKITEKSLSLVGYAEKQAGSVSFARGVRVTDENYPGFKALRNSEPLVVVPTGSITGAFFPRQNRKKYLQEIGVVGTFIYPLSTERGPMGLLIIGLNRAPSKLSVFERESIGSAVNVVAVAIDKTAAYAKLKQANARLKELDEQKTDFLSIATHQLRTPLSISKGYLELLEDGGYGKPDPEMLPIFANMDMANQRLIDMVDSFLNITRIEQGRTKFDFKPENLVEIITSVIDELKPRALDKGLNLVWNPVKKLKALVSVDKDKIRHVVFNFVDNAIKYSEKGLITVTLEKDDKKWEVRVTDEGLGFEKVDQSRFFQKFFRGDNVKGVNVTGTGIGLFVCRHFIEEHKGEVWAKSAGIGQGSEFGFWIPTKQK</sequence>
<protein>
    <recommendedName>
        <fullName evidence="2">histidine kinase</fullName>
        <ecNumber evidence="2">2.7.13.3</ecNumber>
    </recommendedName>
</protein>
<dbReference type="InterPro" id="IPR029016">
    <property type="entry name" value="GAF-like_dom_sf"/>
</dbReference>
<accession>A0A1F6NXW1</accession>
<gene>
    <name evidence="9" type="ORF">A3J93_01605</name>
</gene>
<dbReference type="InterPro" id="IPR050736">
    <property type="entry name" value="Sensor_HK_Regulatory"/>
</dbReference>
<keyword evidence="3" id="KW-0597">Phosphoprotein</keyword>
<dbReference type="InterPro" id="IPR003594">
    <property type="entry name" value="HATPase_dom"/>
</dbReference>
<dbReference type="InterPro" id="IPR004358">
    <property type="entry name" value="Sig_transdc_His_kin-like_C"/>
</dbReference>
<comment type="caution">
    <text evidence="9">The sequence shown here is derived from an EMBL/GenBank/DDBJ whole genome shotgun (WGS) entry which is preliminary data.</text>
</comment>
<dbReference type="PANTHER" id="PTHR43711">
    <property type="entry name" value="TWO-COMPONENT HISTIDINE KINASE"/>
    <property type="match status" value="1"/>
</dbReference>
<dbReference type="SUPFAM" id="SSF55781">
    <property type="entry name" value="GAF domain-like"/>
    <property type="match status" value="1"/>
</dbReference>
<evidence type="ECO:0000256" key="5">
    <source>
        <dbReference type="ARBA" id="ARBA00022777"/>
    </source>
</evidence>
<evidence type="ECO:0000256" key="7">
    <source>
        <dbReference type="SAM" id="Coils"/>
    </source>
</evidence>
<dbReference type="FunFam" id="3.30.565.10:FF:000006">
    <property type="entry name" value="Sensor histidine kinase WalK"/>
    <property type="match status" value="1"/>
</dbReference>
<keyword evidence="7" id="KW-0175">Coiled coil</keyword>
<evidence type="ECO:0000256" key="6">
    <source>
        <dbReference type="ARBA" id="ARBA00023012"/>
    </source>
</evidence>
<evidence type="ECO:0000313" key="9">
    <source>
        <dbReference type="EMBL" id="OGH88767.1"/>
    </source>
</evidence>
<reference evidence="9 10" key="1">
    <citation type="journal article" date="2016" name="Nat. Commun.">
        <title>Thousands of microbial genomes shed light on interconnected biogeochemical processes in an aquifer system.</title>
        <authorList>
            <person name="Anantharaman K."/>
            <person name="Brown C.T."/>
            <person name="Hug L.A."/>
            <person name="Sharon I."/>
            <person name="Castelle C.J."/>
            <person name="Probst A.J."/>
            <person name="Thomas B.C."/>
            <person name="Singh A."/>
            <person name="Wilkins M.J."/>
            <person name="Karaoz U."/>
            <person name="Brodie E.L."/>
            <person name="Williams K.H."/>
            <person name="Hubbard S.S."/>
            <person name="Banfield J.F."/>
        </authorList>
    </citation>
    <scope>NUCLEOTIDE SEQUENCE [LARGE SCALE GENOMIC DNA]</scope>
</reference>
<organism evidence="9 10">
    <name type="scientific">Candidatus Magasanikbacteria bacterium RIFOXYC2_FULL_42_28</name>
    <dbReference type="NCBI Taxonomy" id="1798704"/>
    <lineage>
        <taxon>Bacteria</taxon>
        <taxon>Candidatus Magasanikiibacteriota</taxon>
    </lineage>
</organism>
<dbReference type="InterPro" id="IPR036097">
    <property type="entry name" value="HisK_dim/P_sf"/>
</dbReference>
<dbReference type="PANTHER" id="PTHR43711:SF31">
    <property type="entry name" value="HISTIDINE KINASE"/>
    <property type="match status" value="1"/>
</dbReference>
<keyword evidence="5" id="KW-0418">Kinase</keyword>
<evidence type="ECO:0000256" key="3">
    <source>
        <dbReference type="ARBA" id="ARBA00022553"/>
    </source>
</evidence>
<dbReference type="InterPro" id="IPR003661">
    <property type="entry name" value="HisK_dim/P_dom"/>
</dbReference>
<dbReference type="SMART" id="SM00387">
    <property type="entry name" value="HATPase_c"/>
    <property type="match status" value="1"/>
</dbReference>
<evidence type="ECO:0000256" key="1">
    <source>
        <dbReference type="ARBA" id="ARBA00000085"/>
    </source>
</evidence>
<dbReference type="Pfam" id="PF02518">
    <property type="entry name" value="HATPase_c"/>
    <property type="match status" value="1"/>
</dbReference>
<dbReference type="Proteomes" id="UP000177907">
    <property type="component" value="Unassembled WGS sequence"/>
</dbReference>
<evidence type="ECO:0000313" key="10">
    <source>
        <dbReference type="Proteomes" id="UP000177907"/>
    </source>
</evidence>
<dbReference type="PRINTS" id="PR00344">
    <property type="entry name" value="BCTRLSENSOR"/>
</dbReference>